<proteinExistence type="predicted"/>
<dbReference type="Gene3D" id="3.40.50.10330">
    <property type="entry name" value="Probable inorganic polyphosphate/atp-NAD kinase, domain 1"/>
    <property type="match status" value="1"/>
</dbReference>
<reference evidence="1 2" key="1">
    <citation type="submission" date="2020-08" db="EMBL/GenBank/DDBJ databases">
        <title>Lysobacter sp. II4 sp. nov., isolated from soil.</title>
        <authorList>
            <person name="Woo C.Y."/>
            <person name="Kim J."/>
        </authorList>
    </citation>
    <scope>NUCLEOTIDE SEQUENCE [LARGE SCALE GENOMIC DNA]</scope>
    <source>
        <strain evidence="1 2">II4</strain>
    </source>
</reference>
<accession>A0A7H0G040</accession>
<dbReference type="PANTHER" id="PTHR13158:SF5">
    <property type="entry name" value="NAD KINASE 2, MITOCHONDRIAL"/>
    <property type="match status" value="1"/>
</dbReference>
<dbReference type="PANTHER" id="PTHR13158">
    <property type="match status" value="1"/>
</dbReference>
<organism evidence="1 2">
    <name type="scientific">Agrilutibacter terrestris</name>
    <dbReference type="NCBI Taxonomy" id="2865112"/>
    <lineage>
        <taxon>Bacteria</taxon>
        <taxon>Pseudomonadati</taxon>
        <taxon>Pseudomonadota</taxon>
        <taxon>Gammaproteobacteria</taxon>
        <taxon>Lysobacterales</taxon>
        <taxon>Lysobacteraceae</taxon>
        <taxon>Agrilutibacter</taxon>
    </lineage>
</organism>
<dbReference type="RefSeq" id="WP_187713092.1">
    <property type="nucleotide sequence ID" value="NZ_CP060820.1"/>
</dbReference>
<gene>
    <name evidence="1" type="ORF">H8B22_05470</name>
</gene>
<sequence>MDPLTRRIVLVVRKTRLEDLLARFNTVEQARFYVEHLGADFGDYEAEHRTYQQAVQAAEATLRRYGRVQRLDRGFLPNFLFAPDALVVVLGQDGLVANTLKYLSGQPVIGVNPDPARWDGVLLPFKVEDLGAIAPQAQAGKRALRKVTMARVRLSDGQELHAVNDIFVGPRSHVSARYEIALGEQREVQSSSGVIVSTGLGSTGWFRSLLAGAAGISGQPLKARVKELREKGFPWDADHLHFTVREPFPSQTTQTGLVFGQVTARQPLKLLSQMSGYGVIFSDGIEADYLEFNSGMLATIDVADRSGYLVQ</sequence>
<dbReference type="SUPFAM" id="SSF111331">
    <property type="entry name" value="NAD kinase/diacylglycerol kinase-like"/>
    <property type="match status" value="1"/>
</dbReference>
<dbReference type="Proteomes" id="UP000516018">
    <property type="component" value="Chromosome"/>
</dbReference>
<keyword evidence="2" id="KW-1185">Reference proteome</keyword>
<dbReference type="InterPro" id="IPR017438">
    <property type="entry name" value="ATP-NAD_kinase_N"/>
</dbReference>
<dbReference type="InterPro" id="IPR017437">
    <property type="entry name" value="ATP-NAD_kinase_PpnK-typ_C"/>
</dbReference>
<dbReference type="GO" id="GO:0003951">
    <property type="term" value="F:NAD+ kinase activity"/>
    <property type="evidence" value="ECO:0007669"/>
    <property type="project" value="InterPro"/>
</dbReference>
<keyword evidence="1" id="KW-0808">Transferase</keyword>
<name>A0A7H0G040_9GAMM</name>
<dbReference type="KEGG" id="lsx:H8B22_05470"/>
<dbReference type="AlphaFoldDB" id="A0A7H0G040"/>
<protein>
    <submittedName>
        <fullName evidence="1">Sugar kinase</fullName>
    </submittedName>
</protein>
<evidence type="ECO:0000313" key="2">
    <source>
        <dbReference type="Proteomes" id="UP000516018"/>
    </source>
</evidence>
<keyword evidence="1" id="KW-0418">Kinase</keyword>
<dbReference type="InterPro" id="IPR016064">
    <property type="entry name" value="NAD/diacylglycerol_kinase_sf"/>
</dbReference>
<evidence type="ECO:0000313" key="1">
    <source>
        <dbReference type="EMBL" id="QNP41656.1"/>
    </source>
</evidence>
<dbReference type="EMBL" id="CP060820">
    <property type="protein sequence ID" value="QNP41656.1"/>
    <property type="molecule type" value="Genomic_DNA"/>
</dbReference>
<dbReference type="Gene3D" id="2.60.200.30">
    <property type="entry name" value="Probable inorganic polyphosphate/atp-NAD kinase, domain 2"/>
    <property type="match status" value="1"/>
</dbReference>
<dbReference type="GO" id="GO:0019674">
    <property type="term" value="P:NAD+ metabolic process"/>
    <property type="evidence" value="ECO:0007669"/>
    <property type="project" value="InterPro"/>
</dbReference>